<feature type="region of interest" description="Disordered" evidence="2">
    <location>
        <begin position="410"/>
        <end position="430"/>
    </location>
</feature>
<dbReference type="Proteomes" id="UP000027120">
    <property type="component" value="Unassembled WGS sequence"/>
</dbReference>
<accession>A0A067F1I8</accession>
<feature type="compositionally biased region" description="Polar residues" evidence="2">
    <location>
        <begin position="410"/>
        <end position="419"/>
    </location>
</feature>
<feature type="compositionally biased region" description="Low complexity" evidence="2">
    <location>
        <begin position="271"/>
        <end position="283"/>
    </location>
</feature>
<feature type="compositionally biased region" description="Basic residues" evidence="2">
    <location>
        <begin position="1"/>
        <end position="12"/>
    </location>
</feature>
<keyword evidence="1" id="KW-0175">Coiled coil</keyword>
<evidence type="ECO:0000313" key="4">
    <source>
        <dbReference type="Proteomes" id="UP000027120"/>
    </source>
</evidence>
<feature type="region of interest" description="Disordered" evidence="2">
    <location>
        <begin position="271"/>
        <end position="297"/>
    </location>
</feature>
<evidence type="ECO:0000313" key="3">
    <source>
        <dbReference type="EMBL" id="KDO61229.1"/>
    </source>
</evidence>
<proteinExistence type="predicted"/>
<dbReference type="AlphaFoldDB" id="A0A067F1I8"/>
<feature type="coiled-coil region" evidence="1">
    <location>
        <begin position="339"/>
        <end position="408"/>
    </location>
</feature>
<keyword evidence="4" id="KW-1185">Reference proteome</keyword>
<dbReference type="PaxDb" id="2711-XP_006470631.1"/>
<sequence>MEKVPVTKRRPKWQYQHAQPTPRILQLPSSSCSSRPRKNYHKSNINNGKVMMMMMMRKVNKLGVLFDEEREFRRGRVDDRVDGVDAEEVEEEKWRFQAEMLRAECNLLRIEREVAVKKMERRRVQVERLLRSAVQSLLSGRNKICDGENVIMVLEEEIKNLTEKLEKLQRRSGVKYLEVKSSSNFDRQACLLQRRLVKVGATSDETCVKEIREMAEASLSVNKTNCRVDDPSFVSNENCHMEILRRKMEGLSQGILLERINEEYGPMLLSTANTSASSSASTSKRTEAPDVSSSPKRHPYKAAYHEEKLCSGKCRTVMRRIVEQVQVETEQWSQMQEMLGQVRDEMEELQASCDFWEDRALDSDYQIQSLLTAVQEWKQKAISSETKANELQAQVTLLRKEIEWLKQEQATEASRTKASPSPAADAQNETEKRVLVCRLKENHCANDSNTKQREDLLNGRRKANMCSSRFVSQKRSPLRDIGNLSSPLVRQSSKAVVYPLHSNVDKNFGREKVCK</sequence>
<feature type="region of interest" description="Disordered" evidence="2">
    <location>
        <begin position="1"/>
        <end position="43"/>
    </location>
</feature>
<dbReference type="SMR" id="A0A067F1I8"/>
<organism evidence="3 4">
    <name type="scientific">Citrus sinensis</name>
    <name type="common">Sweet orange</name>
    <name type="synonym">Citrus aurantium var. sinensis</name>
    <dbReference type="NCBI Taxonomy" id="2711"/>
    <lineage>
        <taxon>Eukaryota</taxon>
        <taxon>Viridiplantae</taxon>
        <taxon>Streptophyta</taxon>
        <taxon>Embryophyta</taxon>
        <taxon>Tracheophyta</taxon>
        <taxon>Spermatophyta</taxon>
        <taxon>Magnoliopsida</taxon>
        <taxon>eudicotyledons</taxon>
        <taxon>Gunneridae</taxon>
        <taxon>Pentapetalae</taxon>
        <taxon>rosids</taxon>
        <taxon>malvids</taxon>
        <taxon>Sapindales</taxon>
        <taxon>Rutaceae</taxon>
        <taxon>Aurantioideae</taxon>
        <taxon>Citrus</taxon>
    </lineage>
</organism>
<dbReference type="PANTHER" id="PTHR35468:SF1">
    <property type="entry name" value="MYOSIN-LIKE PROTEIN"/>
    <property type="match status" value="1"/>
</dbReference>
<protein>
    <submittedName>
        <fullName evidence="3">Uncharacterized protein</fullName>
    </submittedName>
</protein>
<evidence type="ECO:0000256" key="2">
    <source>
        <dbReference type="SAM" id="MobiDB-lite"/>
    </source>
</evidence>
<reference evidence="3 4" key="1">
    <citation type="submission" date="2014-04" db="EMBL/GenBank/DDBJ databases">
        <authorList>
            <consortium name="International Citrus Genome Consortium"/>
            <person name="Gmitter F."/>
            <person name="Chen C."/>
            <person name="Farmerie W."/>
            <person name="Harkins T."/>
            <person name="Desany B."/>
            <person name="Mohiuddin M."/>
            <person name="Kodira C."/>
            <person name="Borodovsky M."/>
            <person name="Lomsadze A."/>
            <person name="Burns P."/>
            <person name="Jenkins J."/>
            <person name="Prochnik S."/>
            <person name="Shu S."/>
            <person name="Chapman J."/>
            <person name="Pitluck S."/>
            <person name="Schmutz J."/>
            <person name="Rokhsar D."/>
        </authorList>
    </citation>
    <scope>NUCLEOTIDE SEQUENCE</scope>
</reference>
<dbReference type="EMBL" id="KK784926">
    <property type="protein sequence ID" value="KDO61229.1"/>
    <property type="molecule type" value="Genomic_DNA"/>
</dbReference>
<dbReference type="PANTHER" id="PTHR35468">
    <property type="entry name" value="MYOSIN-LIKE PROTEIN"/>
    <property type="match status" value="1"/>
</dbReference>
<dbReference type="eggNOG" id="KOG1502">
    <property type="taxonomic scope" value="Eukaryota"/>
</dbReference>
<name>A0A067F1I8_CITSI</name>
<gene>
    <name evidence="3" type="ORF">CISIN_1g042914mg</name>
</gene>
<dbReference type="STRING" id="2711.A0A067F1I8"/>
<evidence type="ECO:0000256" key="1">
    <source>
        <dbReference type="SAM" id="Coils"/>
    </source>
</evidence>